<feature type="region of interest" description="Disordered" evidence="1">
    <location>
        <begin position="1"/>
        <end position="95"/>
    </location>
</feature>
<dbReference type="EMBL" id="JAINUG010000022">
    <property type="protein sequence ID" value="KAJ8411436.1"/>
    <property type="molecule type" value="Genomic_DNA"/>
</dbReference>
<reference evidence="2" key="1">
    <citation type="journal article" date="2023" name="Science">
        <title>Genome structures resolve the early diversification of teleost fishes.</title>
        <authorList>
            <person name="Parey E."/>
            <person name="Louis A."/>
            <person name="Montfort J."/>
            <person name="Bouchez O."/>
            <person name="Roques C."/>
            <person name="Iampietro C."/>
            <person name="Lluch J."/>
            <person name="Castinel A."/>
            <person name="Donnadieu C."/>
            <person name="Desvignes T."/>
            <person name="Floi Bucao C."/>
            <person name="Jouanno E."/>
            <person name="Wen M."/>
            <person name="Mejri S."/>
            <person name="Dirks R."/>
            <person name="Jansen H."/>
            <person name="Henkel C."/>
            <person name="Chen W.J."/>
            <person name="Zahm M."/>
            <person name="Cabau C."/>
            <person name="Klopp C."/>
            <person name="Thompson A.W."/>
            <person name="Robinson-Rechavi M."/>
            <person name="Braasch I."/>
            <person name="Lecointre G."/>
            <person name="Bobe J."/>
            <person name="Postlethwait J.H."/>
            <person name="Berthelot C."/>
            <person name="Roest Crollius H."/>
            <person name="Guiguen Y."/>
        </authorList>
    </citation>
    <scope>NUCLEOTIDE SEQUENCE</scope>
    <source>
        <strain evidence="2">NC1722</strain>
    </source>
</reference>
<sequence length="95" mass="10308">MADSRAVTSNQASLRHCSGAARPYLGAMFTPRPPADLWRDSANTETGSDRRAIADNKTRSNTDYPSDPRPPLRSPPAQEGAKDQTDQPDLPTADQ</sequence>
<organism evidence="2 3">
    <name type="scientific">Aldrovandia affinis</name>
    <dbReference type="NCBI Taxonomy" id="143900"/>
    <lineage>
        <taxon>Eukaryota</taxon>
        <taxon>Metazoa</taxon>
        <taxon>Chordata</taxon>
        <taxon>Craniata</taxon>
        <taxon>Vertebrata</taxon>
        <taxon>Euteleostomi</taxon>
        <taxon>Actinopterygii</taxon>
        <taxon>Neopterygii</taxon>
        <taxon>Teleostei</taxon>
        <taxon>Notacanthiformes</taxon>
        <taxon>Halosauridae</taxon>
        <taxon>Aldrovandia</taxon>
    </lineage>
</organism>
<accession>A0AAD7SZ33</accession>
<name>A0AAD7SZ33_9TELE</name>
<evidence type="ECO:0000313" key="3">
    <source>
        <dbReference type="Proteomes" id="UP001221898"/>
    </source>
</evidence>
<dbReference type="Proteomes" id="UP001221898">
    <property type="component" value="Unassembled WGS sequence"/>
</dbReference>
<evidence type="ECO:0000313" key="2">
    <source>
        <dbReference type="EMBL" id="KAJ8411436.1"/>
    </source>
</evidence>
<evidence type="ECO:0000256" key="1">
    <source>
        <dbReference type="SAM" id="MobiDB-lite"/>
    </source>
</evidence>
<proteinExistence type="predicted"/>
<comment type="caution">
    <text evidence="2">The sequence shown here is derived from an EMBL/GenBank/DDBJ whole genome shotgun (WGS) entry which is preliminary data.</text>
</comment>
<protein>
    <submittedName>
        <fullName evidence="2">Uncharacterized protein</fullName>
    </submittedName>
</protein>
<keyword evidence="3" id="KW-1185">Reference proteome</keyword>
<feature type="compositionally biased region" description="Basic and acidic residues" evidence="1">
    <location>
        <begin position="47"/>
        <end position="60"/>
    </location>
</feature>
<dbReference type="AlphaFoldDB" id="A0AAD7SZ33"/>
<gene>
    <name evidence="2" type="ORF">AAFF_G00162440</name>
</gene>
<feature type="compositionally biased region" description="Polar residues" evidence="1">
    <location>
        <begin position="1"/>
        <end position="13"/>
    </location>
</feature>